<feature type="domain" description="EamA" evidence="6">
    <location>
        <begin position="7"/>
        <end position="139"/>
    </location>
</feature>
<feature type="transmembrane region" description="Helical" evidence="5">
    <location>
        <begin position="214"/>
        <end position="236"/>
    </location>
</feature>
<evidence type="ECO:0000256" key="1">
    <source>
        <dbReference type="ARBA" id="ARBA00004141"/>
    </source>
</evidence>
<dbReference type="SUPFAM" id="SSF103481">
    <property type="entry name" value="Multidrug resistance efflux transporter EmrE"/>
    <property type="match status" value="2"/>
</dbReference>
<evidence type="ECO:0000259" key="6">
    <source>
        <dbReference type="Pfam" id="PF00892"/>
    </source>
</evidence>
<name>A0AAW4PK42_9EURY</name>
<protein>
    <submittedName>
        <fullName evidence="7">DMT family transporter</fullName>
    </submittedName>
</protein>
<feature type="transmembrane region" description="Helical" evidence="5">
    <location>
        <begin position="183"/>
        <end position="202"/>
    </location>
</feature>
<dbReference type="Proteomes" id="UP001430455">
    <property type="component" value="Unassembled WGS sequence"/>
</dbReference>
<dbReference type="InterPro" id="IPR037185">
    <property type="entry name" value="EmrE-like"/>
</dbReference>
<dbReference type="InterPro" id="IPR050638">
    <property type="entry name" value="AA-Vitamin_Transporters"/>
</dbReference>
<reference evidence="7 8" key="1">
    <citation type="submission" date="2021-06" db="EMBL/GenBank/DDBJ databases">
        <title>Halomicroarcula sp. a new haloarchaeum isolated from saline soil.</title>
        <authorList>
            <person name="Duran-Viseras A."/>
            <person name="Sanchez-Porro C."/>
            <person name="Ventosa A."/>
        </authorList>
    </citation>
    <scope>NUCLEOTIDE SEQUENCE [LARGE SCALE GENOMIC DNA]</scope>
    <source>
        <strain evidence="7 8">F27</strain>
    </source>
</reference>
<evidence type="ECO:0000313" key="8">
    <source>
        <dbReference type="Proteomes" id="UP001430455"/>
    </source>
</evidence>
<evidence type="ECO:0000256" key="3">
    <source>
        <dbReference type="ARBA" id="ARBA00022989"/>
    </source>
</evidence>
<sequence length="304" mass="32191">MSRNRTVGLFLLVTLLFGTAFPAVKTGLSFIPPLLFAAARSYLAAALLLIYVGATTEYWYPRSRRDVTAVLAGGLFLVGGTGIGFVAQQFIAAGVAAIIFSLAPIITAVLAWPLLPAERLGGRDYAGVFLGFVGIAIVIRPDPTSLLDPELVGKMLFFVGVIVVELGAVLVRRSQTAMPIPALTGWAMVLGGTVHIGFAIATGESITSVQLTPLAVMIVIYLSVFIGAFGLVMYLALMGEVGPLKANMTTYLTPIIALAIGWILLGERIQSPTLVGFGVIVAGFALLESREISADLVKYRSLFR</sequence>
<keyword evidence="2 5" id="KW-0812">Transmembrane</keyword>
<dbReference type="RefSeq" id="WP_220582169.1">
    <property type="nucleotide sequence ID" value="NZ_RKLT01000022.1"/>
</dbReference>
<feature type="transmembrane region" description="Helical" evidence="5">
    <location>
        <begin position="93"/>
        <end position="115"/>
    </location>
</feature>
<gene>
    <name evidence="7" type="ORF">EGH23_22145</name>
</gene>
<accession>A0AAW4PK42</accession>
<feature type="transmembrane region" description="Helical" evidence="5">
    <location>
        <begin position="271"/>
        <end position="287"/>
    </location>
</feature>
<dbReference type="PANTHER" id="PTHR32322">
    <property type="entry name" value="INNER MEMBRANE TRANSPORTER"/>
    <property type="match status" value="1"/>
</dbReference>
<dbReference type="InterPro" id="IPR000620">
    <property type="entry name" value="EamA_dom"/>
</dbReference>
<dbReference type="EMBL" id="RKLT01000022">
    <property type="protein sequence ID" value="MBX0297582.1"/>
    <property type="molecule type" value="Genomic_DNA"/>
</dbReference>
<evidence type="ECO:0000256" key="4">
    <source>
        <dbReference type="ARBA" id="ARBA00023136"/>
    </source>
</evidence>
<feature type="transmembrane region" description="Helical" evidence="5">
    <location>
        <begin position="122"/>
        <end position="139"/>
    </location>
</feature>
<dbReference type="GO" id="GO:0016020">
    <property type="term" value="C:membrane"/>
    <property type="evidence" value="ECO:0007669"/>
    <property type="project" value="UniProtKB-SubCell"/>
</dbReference>
<keyword evidence="8" id="KW-1185">Reference proteome</keyword>
<feature type="transmembrane region" description="Helical" evidence="5">
    <location>
        <begin position="151"/>
        <end position="171"/>
    </location>
</feature>
<keyword evidence="4 5" id="KW-0472">Membrane</keyword>
<comment type="caution">
    <text evidence="7">The sequence shown here is derived from an EMBL/GenBank/DDBJ whole genome shotgun (WGS) entry which is preliminary data.</text>
</comment>
<feature type="transmembrane region" description="Helical" evidence="5">
    <location>
        <begin position="67"/>
        <end position="87"/>
    </location>
</feature>
<comment type="subcellular location">
    <subcellularLocation>
        <location evidence="1">Membrane</location>
        <topology evidence="1">Multi-pass membrane protein</topology>
    </subcellularLocation>
</comment>
<keyword evidence="3 5" id="KW-1133">Transmembrane helix</keyword>
<evidence type="ECO:0000256" key="5">
    <source>
        <dbReference type="SAM" id="Phobius"/>
    </source>
</evidence>
<dbReference type="PANTHER" id="PTHR32322:SF2">
    <property type="entry name" value="EAMA DOMAIN-CONTAINING PROTEIN"/>
    <property type="match status" value="1"/>
</dbReference>
<proteinExistence type="predicted"/>
<dbReference type="AlphaFoldDB" id="A0AAW4PK42"/>
<evidence type="ECO:0000313" key="7">
    <source>
        <dbReference type="EMBL" id="MBX0297582.1"/>
    </source>
</evidence>
<feature type="domain" description="EamA" evidence="6">
    <location>
        <begin position="153"/>
        <end position="287"/>
    </location>
</feature>
<organism evidence="7 8">
    <name type="scientific">Haloarcula nitratireducens</name>
    <dbReference type="NCBI Taxonomy" id="2487749"/>
    <lineage>
        <taxon>Archaea</taxon>
        <taxon>Methanobacteriati</taxon>
        <taxon>Methanobacteriota</taxon>
        <taxon>Stenosarchaea group</taxon>
        <taxon>Halobacteria</taxon>
        <taxon>Halobacteriales</taxon>
        <taxon>Haloarculaceae</taxon>
        <taxon>Haloarcula</taxon>
    </lineage>
</organism>
<evidence type="ECO:0000256" key="2">
    <source>
        <dbReference type="ARBA" id="ARBA00022692"/>
    </source>
</evidence>
<feature type="transmembrane region" description="Helical" evidence="5">
    <location>
        <begin position="38"/>
        <end position="60"/>
    </location>
</feature>
<feature type="transmembrane region" description="Helical" evidence="5">
    <location>
        <begin position="248"/>
        <end position="265"/>
    </location>
</feature>
<dbReference type="Pfam" id="PF00892">
    <property type="entry name" value="EamA"/>
    <property type="match status" value="2"/>
</dbReference>